<dbReference type="InterPro" id="IPR050194">
    <property type="entry name" value="Glycosyltransferase_grp1"/>
</dbReference>
<name>A0A285D384_9RHOB</name>
<keyword evidence="3" id="KW-1185">Reference proteome</keyword>
<dbReference type="GO" id="GO:0016757">
    <property type="term" value="F:glycosyltransferase activity"/>
    <property type="evidence" value="ECO:0007669"/>
    <property type="project" value="InterPro"/>
</dbReference>
<protein>
    <submittedName>
        <fullName evidence="2">Glycosyltransferase involved in cell wall bisynthesis</fullName>
    </submittedName>
</protein>
<dbReference type="PANTHER" id="PTHR45947">
    <property type="entry name" value="SULFOQUINOVOSYL TRANSFERASE SQD2"/>
    <property type="match status" value="1"/>
</dbReference>
<organism evidence="2 3">
    <name type="scientific">Cereibacter ovatus</name>
    <dbReference type="NCBI Taxonomy" id="439529"/>
    <lineage>
        <taxon>Bacteria</taxon>
        <taxon>Pseudomonadati</taxon>
        <taxon>Pseudomonadota</taxon>
        <taxon>Alphaproteobacteria</taxon>
        <taxon>Rhodobacterales</taxon>
        <taxon>Paracoccaceae</taxon>
        <taxon>Cereibacter</taxon>
    </lineage>
</organism>
<proteinExistence type="predicted"/>
<dbReference type="CDD" id="cd03801">
    <property type="entry name" value="GT4_PimA-like"/>
    <property type="match status" value="1"/>
</dbReference>
<dbReference type="RefSeq" id="WP_235841045.1">
    <property type="nucleotide sequence ID" value="NZ_OAOQ01000021.1"/>
</dbReference>
<dbReference type="Proteomes" id="UP000219467">
    <property type="component" value="Unassembled WGS sequence"/>
</dbReference>
<accession>A0A285D384</accession>
<keyword evidence="2" id="KW-0808">Transferase</keyword>
<dbReference type="PANTHER" id="PTHR45947:SF3">
    <property type="entry name" value="SULFOQUINOVOSYL TRANSFERASE SQD2"/>
    <property type="match status" value="1"/>
</dbReference>
<reference evidence="3" key="1">
    <citation type="submission" date="2017-08" db="EMBL/GenBank/DDBJ databases">
        <authorList>
            <person name="Varghese N."/>
            <person name="Submissions S."/>
        </authorList>
    </citation>
    <scope>NUCLEOTIDE SEQUENCE [LARGE SCALE GENOMIC DNA]</scope>
    <source>
        <strain evidence="3">JA234</strain>
    </source>
</reference>
<dbReference type="AlphaFoldDB" id="A0A285D384"/>
<dbReference type="InterPro" id="IPR001296">
    <property type="entry name" value="Glyco_trans_1"/>
</dbReference>
<dbReference type="Pfam" id="PF00534">
    <property type="entry name" value="Glycos_transf_1"/>
    <property type="match status" value="1"/>
</dbReference>
<gene>
    <name evidence="2" type="ORF">SAMN05878503_12117</name>
</gene>
<evidence type="ECO:0000259" key="1">
    <source>
        <dbReference type="Pfam" id="PF00534"/>
    </source>
</evidence>
<evidence type="ECO:0000313" key="2">
    <source>
        <dbReference type="EMBL" id="SNX74277.1"/>
    </source>
</evidence>
<sequence length="430" mass="46793">MSDAPRVLILAEAANPEWVSVPLVGWSLAHALRGVARVHLVTQIRNREAILRAGLCEGEDFTAIDSEAIARPMHRLASLLRMGSGKGWTMTTAINAISYPYFERLVWARFGADLRAGRYDLVHRVTPLSPTVQSPIARHLARAGVPFVLGPLNGGVPWPAGFDAERRREREWLSYVRGAYRLLPGRAATLSTAAAILVGSRHTQGEIPARHRDKTVYLPENAIDPARFNKRAEQRTEGPLRACFIGRLVPYKGPDMLLEAAAPFLRDGRLALDIIGDGPMRGALEDQARALGIAGGVTFHGMLDHRAVQDVAVRSSLMTFPSIREFGGGVVLEAMALGLVPVVVDYAGPGELVTEATGYRIPIGPRPAIIAGLRDRLGRILADPSDLPRLAAAGRAMVERQFTWAAKAAQVRRVYDVVLAGHPLPDLFRI</sequence>
<dbReference type="SUPFAM" id="SSF53756">
    <property type="entry name" value="UDP-Glycosyltransferase/glycogen phosphorylase"/>
    <property type="match status" value="1"/>
</dbReference>
<dbReference type="EMBL" id="OAOQ01000021">
    <property type="protein sequence ID" value="SNX74277.1"/>
    <property type="molecule type" value="Genomic_DNA"/>
</dbReference>
<dbReference type="Gene3D" id="3.40.50.2000">
    <property type="entry name" value="Glycogen Phosphorylase B"/>
    <property type="match status" value="2"/>
</dbReference>
<feature type="domain" description="Glycosyl transferase family 1" evidence="1">
    <location>
        <begin position="229"/>
        <end position="364"/>
    </location>
</feature>
<evidence type="ECO:0000313" key="3">
    <source>
        <dbReference type="Proteomes" id="UP000219467"/>
    </source>
</evidence>